<gene>
    <name evidence="7" type="ORF">RHGRI_024706</name>
</gene>
<comment type="caution">
    <text evidence="7">The sequence shown here is derived from an EMBL/GenBank/DDBJ whole genome shotgun (WGS) entry which is preliminary data.</text>
</comment>
<name>A0AAV6JDA9_9ERIC</name>
<reference evidence="7" key="1">
    <citation type="submission" date="2020-08" db="EMBL/GenBank/DDBJ databases">
        <title>Plant Genome Project.</title>
        <authorList>
            <person name="Zhang R.-G."/>
        </authorList>
    </citation>
    <scope>NUCLEOTIDE SEQUENCE</scope>
    <source>
        <strain evidence="7">WSP0</strain>
        <tissue evidence="7">Leaf</tissue>
    </source>
</reference>
<dbReference type="InterPro" id="IPR010347">
    <property type="entry name" value="Tdp1"/>
</dbReference>
<evidence type="ECO:0000256" key="1">
    <source>
        <dbReference type="ARBA" id="ARBA00022723"/>
    </source>
</evidence>
<evidence type="ECO:0000256" key="4">
    <source>
        <dbReference type="PIRSR" id="PIRSR610347-2"/>
    </source>
</evidence>
<dbReference type="GO" id="GO:0008270">
    <property type="term" value="F:zinc ion binding"/>
    <property type="evidence" value="ECO:0007669"/>
    <property type="project" value="InterPro"/>
</dbReference>
<dbReference type="PANTHER" id="PTHR12415">
    <property type="entry name" value="TYROSYL-DNA PHOSPHODIESTERASE 1"/>
    <property type="match status" value="1"/>
</dbReference>
<dbReference type="Pfam" id="PF00498">
    <property type="entry name" value="FHA"/>
    <property type="match status" value="1"/>
</dbReference>
<evidence type="ECO:0000259" key="6">
    <source>
        <dbReference type="PROSITE" id="PS50006"/>
    </source>
</evidence>
<dbReference type="Gene3D" id="3.30.870.10">
    <property type="entry name" value="Endonuclease Chain A"/>
    <property type="match status" value="2"/>
</dbReference>
<feature type="binding site" evidence="4">
    <location>
        <position position="480"/>
    </location>
    <ligand>
        <name>substrate</name>
    </ligand>
</feature>
<feature type="domain" description="FHA" evidence="6">
    <location>
        <begin position="69"/>
        <end position="136"/>
    </location>
</feature>
<feature type="active site" description="Proton donor/acceptor" evidence="3">
    <location>
        <position position="908"/>
    </location>
</feature>
<keyword evidence="1" id="KW-0479">Metal-binding</keyword>
<organism evidence="7 8">
    <name type="scientific">Rhododendron griersonianum</name>
    <dbReference type="NCBI Taxonomy" id="479676"/>
    <lineage>
        <taxon>Eukaryota</taxon>
        <taxon>Viridiplantae</taxon>
        <taxon>Streptophyta</taxon>
        <taxon>Embryophyta</taxon>
        <taxon>Tracheophyta</taxon>
        <taxon>Spermatophyta</taxon>
        <taxon>Magnoliopsida</taxon>
        <taxon>eudicotyledons</taxon>
        <taxon>Gunneridae</taxon>
        <taxon>Pentapetalae</taxon>
        <taxon>asterids</taxon>
        <taxon>Ericales</taxon>
        <taxon>Ericaceae</taxon>
        <taxon>Ericoideae</taxon>
        <taxon>Rhodoreae</taxon>
        <taxon>Rhododendron</taxon>
    </lineage>
</organism>
<dbReference type="GO" id="GO:0005634">
    <property type="term" value="C:nucleus"/>
    <property type="evidence" value="ECO:0007669"/>
    <property type="project" value="InterPro"/>
</dbReference>
<dbReference type="GO" id="GO:0006281">
    <property type="term" value="P:DNA repair"/>
    <property type="evidence" value="ECO:0007669"/>
    <property type="project" value="InterPro"/>
</dbReference>
<dbReference type="Gene3D" id="2.60.200.20">
    <property type="match status" value="1"/>
</dbReference>
<dbReference type="GO" id="GO:0003676">
    <property type="term" value="F:nucleic acid binding"/>
    <property type="evidence" value="ECO:0007669"/>
    <property type="project" value="InterPro"/>
</dbReference>
<keyword evidence="2" id="KW-0378">Hydrolase</keyword>
<sequence length="1365" mass="151265">MKNSDLIRSKRHRFDHFSNSDIPVLPRKKHKHVLLNTASVHIKPLGLPLVSTCSNSSLESIRLGPYKPYTIGRSRKHCDSVFEDRRVSKKHCQILFDALNRKICICDSVFWFGSSGGGSTRVRVSLNGVFVNGVRIGRGEVAELGAGDEVSLVCGKDRGCGFGVQIGFVVQRIVFVEEVFDRSLSCLYPRQCGGVTGRVNLLLTQCRQIMHSNDPIWCIQKSNSILARLDSVLAFLVSSKDIECQVGGVPELRGGALAEQPAGEGLRDDQRVEIVNGNKVQVNSITCHRETIVVSEVNPSSEGYNGNGNHLQQAEDVEAFMGNGVANSKPKMSVLDPVVKENTQFHGGSQGENRRASISPPGNRFYLNRLQSIGHDSLGDHAVVSLPELLYPVESLLRIFVATFTVDILWFLSCCEIPVHLPVTIACHNRERCWSSSPDQRTSVPLSDFPNLAVVYPPFPEVVAFGKDRRKSGIACHHPKLLVLQREDSIRVVITSANLGAKQWNSVTNTVWWQDFPRSSRHDNLSLFTQFPDGDINQGSNSDFAAQLAGFMASLLADVPSQAHWILELTKYDFKGAVGHLVASVPGIHSLRAPSILKSMYFLPGNTCASRSEGGKVLGSVETSVVGLSHLFRTSADSNGAQIKKLASFIAKCHENANGMLEILLRRNRNIPADANAVSILVPNPEDFSQGDCVQLGFLPRNVAKWVAPLSDIGLFRFSGCVYPKEVLATALDGSTSKVQMILYVSQGPAFSDMSKIVQSEQVSAICSLVASMQRSSGIWRLQEVLSHYKWPEHLETDFLFCASSIGSVNPQFLAAFSAAAGKTAAQFPESEESDPDWGCWSASQELKNPSIRIIFPTIQRVKNASCGILASKYLLCFSQKTWQRLRNIDILRNAIPYPSDRVNHPMHVKVARRRFQSKKDSSSFGWVYSGSHNLSAAAWGRPIYKSIEINAVGAVKSNSVLGSRLHICNYELGIIFIVPPPDSTASSKHKTANLDDIVLPFVVPAPKYKTSDTPATAQAMREALVDGGRQVFMESAAAEVMDEEVPDDEDDIAIEVDRIKQNSVKILEGYYTQKLESRIEPSAQELEYRTYGKRLPVDRDISLMAQAGTGLMLDIAAFDPQFHKAVIDRWEQALVRKLLEMTNWHSSTEMWSYCESFLGDTAKGVIEAYKRDFEPQYATLVAQGPNVYNFTSLVKTLIIGADPNRGNTTYQKVAIRQLEQLKLHKWKYIVNFCNDFIALASQTGRALDSEISNKFFRKLPGPLGEEIWEKWKVTNGDENQHLGIGPRIQFVFAVLRDKCTTLEIHKARGKNPGKVIELKAMIDTGASKSHISRDLIPVEHYTRPASDLPTDFSNNTPTHYPWYG</sequence>
<dbReference type="GO" id="GO:0016818">
    <property type="term" value="F:hydrolase activity, acting on acid anhydrides, in phosphorus-containing anhydrides"/>
    <property type="evidence" value="ECO:0007669"/>
    <property type="project" value="InterPro"/>
</dbReference>
<evidence type="ECO:0000256" key="3">
    <source>
        <dbReference type="PIRSR" id="PIRSR610347-1"/>
    </source>
</evidence>
<keyword evidence="8" id="KW-1185">Reference proteome</keyword>
<evidence type="ECO:0000256" key="5">
    <source>
        <dbReference type="PIRSR" id="PIRSR610347-3"/>
    </source>
</evidence>
<dbReference type="Pfam" id="PF06087">
    <property type="entry name" value="Tyr-DNA_phospho"/>
    <property type="match status" value="2"/>
</dbReference>
<dbReference type="Gene3D" id="3.30.70.2330">
    <property type="match status" value="1"/>
</dbReference>
<dbReference type="SMART" id="SM00910">
    <property type="entry name" value="HIRAN"/>
    <property type="match status" value="1"/>
</dbReference>
<dbReference type="CDD" id="cd09122">
    <property type="entry name" value="PLDc_Tdp1_1"/>
    <property type="match status" value="1"/>
</dbReference>
<dbReference type="GO" id="GO:0008081">
    <property type="term" value="F:phosphoric diester hydrolase activity"/>
    <property type="evidence" value="ECO:0007669"/>
    <property type="project" value="InterPro"/>
</dbReference>
<feature type="site" description="Interaction with DNA" evidence="5">
    <location>
        <position position="936"/>
    </location>
</feature>
<dbReference type="PROSITE" id="PS50006">
    <property type="entry name" value="FHA_DOMAIN"/>
    <property type="match status" value="1"/>
</dbReference>
<feature type="binding site" evidence="4">
    <location>
        <position position="910"/>
    </location>
    <ligand>
        <name>substrate</name>
    </ligand>
</feature>
<evidence type="ECO:0000256" key="2">
    <source>
        <dbReference type="ARBA" id="ARBA00022801"/>
    </source>
</evidence>
<dbReference type="InterPro" id="IPR014905">
    <property type="entry name" value="HIRAN"/>
</dbReference>
<proteinExistence type="predicted"/>
<protein>
    <recommendedName>
        <fullName evidence="6">FHA domain-containing protein</fullName>
    </recommendedName>
</protein>
<dbReference type="InterPro" id="IPR000253">
    <property type="entry name" value="FHA_dom"/>
</dbReference>
<dbReference type="PANTHER" id="PTHR12415:SF3">
    <property type="entry name" value="OS04G0403400 PROTEIN"/>
    <property type="match status" value="1"/>
</dbReference>
<dbReference type="SUPFAM" id="SSF56024">
    <property type="entry name" value="Phospholipase D/nuclease"/>
    <property type="match status" value="2"/>
</dbReference>
<dbReference type="SMART" id="SM00240">
    <property type="entry name" value="FHA"/>
    <property type="match status" value="1"/>
</dbReference>
<evidence type="ECO:0000313" key="8">
    <source>
        <dbReference type="Proteomes" id="UP000823749"/>
    </source>
</evidence>
<dbReference type="CDD" id="cd09123">
    <property type="entry name" value="PLDc_Tdp1_2"/>
    <property type="match status" value="1"/>
</dbReference>
<dbReference type="Proteomes" id="UP000823749">
    <property type="component" value="Chromosome 8"/>
</dbReference>
<dbReference type="Pfam" id="PF22909">
    <property type="entry name" value="Caulimovir_coat_dom"/>
    <property type="match status" value="1"/>
</dbReference>
<accession>A0AAV6JDA9</accession>
<feature type="active site" description="Nucleophile" evidence="3">
    <location>
        <position position="478"/>
    </location>
</feature>
<dbReference type="InterPro" id="IPR008984">
    <property type="entry name" value="SMAD_FHA_dom_sf"/>
</dbReference>
<dbReference type="SUPFAM" id="SSF49879">
    <property type="entry name" value="SMAD/FHA domain"/>
    <property type="match status" value="1"/>
</dbReference>
<dbReference type="Pfam" id="PF08797">
    <property type="entry name" value="HIRAN"/>
    <property type="match status" value="1"/>
</dbReference>
<evidence type="ECO:0000313" key="7">
    <source>
        <dbReference type="EMBL" id="KAG5537350.1"/>
    </source>
</evidence>
<dbReference type="EMBL" id="JACTNZ010000008">
    <property type="protein sequence ID" value="KAG5537350.1"/>
    <property type="molecule type" value="Genomic_DNA"/>
</dbReference>